<dbReference type="Proteomes" id="UP000598633">
    <property type="component" value="Unassembled WGS sequence"/>
</dbReference>
<dbReference type="GO" id="GO:0009245">
    <property type="term" value="P:lipid A biosynthetic process"/>
    <property type="evidence" value="ECO:0007669"/>
    <property type="project" value="TreeGrafter"/>
</dbReference>
<dbReference type="InterPro" id="IPR007507">
    <property type="entry name" value="Glycos_transf_N"/>
</dbReference>
<dbReference type="Gene3D" id="3.40.50.2000">
    <property type="entry name" value="Glycogen Phosphorylase B"/>
    <property type="match status" value="1"/>
</dbReference>
<evidence type="ECO:0000256" key="3">
    <source>
        <dbReference type="ARBA" id="ARBA00019077"/>
    </source>
</evidence>
<organism evidence="11 12">
    <name type="scientific">Candidatus Sulfomarinibacter kjeldsenii</name>
    <dbReference type="NCBI Taxonomy" id="2885994"/>
    <lineage>
        <taxon>Bacteria</taxon>
        <taxon>Pseudomonadati</taxon>
        <taxon>Acidobacteriota</taxon>
        <taxon>Thermoanaerobaculia</taxon>
        <taxon>Thermoanaerobaculales</taxon>
        <taxon>Candidatus Sulfomarinibacteraceae</taxon>
        <taxon>Candidatus Sulfomarinibacter</taxon>
    </lineage>
</organism>
<dbReference type="GO" id="GO:0009244">
    <property type="term" value="P:lipopolysaccharide core region biosynthetic process"/>
    <property type="evidence" value="ECO:0007669"/>
    <property type="project" value="UniProtKB-UniRule"/>
</dbReference>
<evidence type="ECO:0000256" key="2">
    <source>
        <dbReference type="ARBA" id="ARBA00012621"/>
    </source>
</evidence>
<evidence type="ECO:0000313" key="12">
    <source>
        <dbReference type="Proteomes" id="UP000598633"/>
    </source>
</evidence>
<evidence type="ECO:0000256" key="1">
    <source>
        <dbReference type="ARBA" id="ARBA00004713"/>
    </source>
</evidence>
<dbReference type="PANTHER" id="PTHR42755">
    <property type="entry name" value="3-DEOXY-MANNO-OCTULOSONATE CYTIDYLYLTRANSFERASE"/>
    <property type="match status" value="1"/>
</dbReference>
<evidence type="ECO:0000256" key="7">
    <source>
        <dbReference type="PIRSR" id="PIRSR639901-1"/>
    </source>
</evidence>
<dbReference type="Pfam" id="PF04413">
    <property type="entry name" value="Glycos_transf_N"/>
    <property type="match status" value="1"/>
</dbReference>
<dbReference type="EC" id="2.4.99.12" evidence="2 9"/>
<comment type="subcellular location">
    <subcellularLocation>
        <location evidence="9">Cell membrane</location>
    </subcellularLocation>
</comment>
<dbReference type="GO" id="GO:0005886">
    <property type="term" value="C:plasma membrane"/>
    <property type="evidence" value="ECO:0007669"/>
    <property type="project" value="UniProtKB-SubCell"/>
</dbReference>
<evidence type="ECO:0000313" key="11">
    <source>
        <dbReference type="EMBL" id="MBD3870331.1"/>
    </source>
</evidence>
<dbReference type="InterPro" id="IPR039901">
    <property type="entry name" value="Kdotransferase"/>
</dbReference>
<dbReference type="EMBL" id="JACXWA010000055">
    <property type="protein sequence ID" value="MBD3870331.1"/>
    <property type="molecule type" value="Genomic_DNA"/>
</dbReference>
<dbReference type="AlphaFoldDB" id="A0A8J6YBA9"/>
<keyword evidence="4 9" id="KW-0808">Transferase</keyword>
<feature type="site" description="Transition state stabilizer" evidence="8">
    <location>
        <position position="133"/>
    </location>
</feature>
<gene>
    <name evidence="11" type="ORF">IFJ97_03095</name>
</gene>
<dbReference type="GO" id="GO:0043842">
    <property type="term" value="F:Kdo transferase activity"/>
    <property type="evidence" value="ECO:0007669"/>
    <property type="project" value="UniProtKB-EC"/>
</dbReference>
<protein>
    <recommendedName>
        <fullName evidence="3 9">3-deoxy-D-manno-octulosonic acid transferase</fullName>
        <shortName evidence="9">Kdo transferase</shortName>
        <ecNumber evidence="2 9">2.4.99.12</ecNumber>
    </recommendedName>
    <alternativeName>
        <fullName evidence="5 9">Lipid IV(A) 3-deoxy-D-manno-octulosonic acid transferase</fullName>
    </alternativeName>
</protein>
<evidence type="ECO:0000256" key="8">
    <source>
        <dbReference type="PIRSR" id="PIRSR639901-2"/>
    </source>
</evidence>
<dbReference type="PANTHER" id="PTHR42755:SF1">
    <property type="entry name" value="3-DEOXY-D-MANNO-OCTULOSONIC ACID TRANSFERASE, MITOCHONDRIAL-RELATED"/>
    <property type="match status" value="1"/>
</dbReference>
<dbReference type="SUPFAM" id="SSF53756">
    <property type="entry name" value="UDP-Glycosyltransferase/glycogen phosphorylase"/>
    <property type="match status" value="1"/>
</dbReference>
<comment type="caution">
    <text evidence="11">The sequence shown here is derived from an EMBL/GenBank/DDBJ whole genome shotgun (WGS) entry which is preliminary data.</text>
</comment>
<comment type="similarity">
    <text evidence="9">Belongs to the glycosyltransferase group 1 family.</text>
</comment>
<name>A0A8J6YBA9_9BACT</name>
<keyword evidence="9" id="KW-1003">Cell membrane</keyword>
<evidence type="ECO:0000259" key="10">
    <source>
        <dbReference type="Pfam" id="PF04413"/>
    </source>
</evidence>
<feature type="domain" description="3-deoxy-D-manno-octulosonic-acid transferase N-terminal" evidence="10">
    <location>
        <begin position="37"/>
        <end position="213"/>
    </location>
</feature>
<keyword evidence="9" id="KW-0448">Lipopolysaccharide biosynthesis</keyword>
<comment type="pathway">
    <text evidence="1 9">Bacterial outer membrane biogenesis; LPS core biosynthesis.</text>
</comment>
<dbReference type="Gene3D" id="3.40.50.11720">
    <property type="entry name" value="3-Deoxy-D-manno-octulosonic-acid transferase, N-terminal domain"/>
    <property type="match status" value="1"/>
</dbReference>
<evidence type="ECO:0000256" key="4">
    <source>
        <dbReference type="ARBA" id="ARBA00022679"/>
    </source>
</evidence>
<reference evidence="11 12" key="1">
    <citation type="submission" date="2020-08" db="EMBL/GenBank/DDBJ databases">
        <title>Acidobacteriota in marine sediments use diverse sulfur dissimilation pathways.</title>
        <authorList>
            <person name="Wasmund K."/>
        </authorList>
    </citation>
    <scope>NUCLEOTIDE SEQUENCE [LARGE SCALE GENOMIC DNA]</scope>
    <source>
        <strain evidence="11">MAG AM3-A</strain>
    </source>
</reference>
<keyword evidence="9" id="KW-0472">Membrane</keyword>
<comment type="function">
    <text evidence="9">Involved in lipopolysaccharide (LPS) biosynthesis. Catalyzes the transfer of 3-deoxy-D-manno-octulosonate (Kdo) residue(s) from CMP-Kdo to lipid IV(A), the tetraacyldisaccharide-1,4'-bisphosphate precursor of lipid A.</text>
</comment>
<dbReference type="UniPathway" id="UPA00958"/>
<feature type="site" description="Transition state stabilizer" evidence="8">
    <location>
        <position position="211"/>
    </location>
</feature>
<evidence type="ECO:0000256" key="5">
    <source>
        <dbReference type="ARBA" id="ARBA00031445"/>
    </source>
</evidence>
<dbReference type="InterPro" id="IPR038107">
    <property type="entry name" value="Glycos_transf_N_sf"/>
</dbReference>
<evidence type="ECO:0000256" key="6">
    <source>
        <dbReference type="ARBA" id="ARBA00049183"/>
    </source>
</evidence>
<accession>A0A8J6YBA9</accession>
<proteinExistence type="inferred from homology"/>
<feature type="active site" description="Proton acceptor" evidence="7">
    <location>
        <position position="63"/>
    </location>
</feature>
<sequence>MASASLWIYRLLLGGLLPIALPAIKIRQWLSGKSRPRFRDRFARSLPILPEAGIWIQAVSVGEVELARGLVTELERRAPDLPLFLTATTATGLELARRTLGDRLPVFPCPIDLPGPVSRIFEAAHPRLLVLVETELWPEMLYQAGLREVPVAVVNARLSPGSFAGYRRVAGRLRALLAPLAMVLARTDADARRFAGLNVPKERIVVSGNVKYDLEADHRPLEWEDDIRRVAGDRPIVVAGSTMEGEESAVLDALTGLGADGARPFLILAPRHPERFDAVAQLLADRGFVFSRRSSGDVIPLDADAFLIDTIGELARTYRMATVAIIGGSLVPTGGHNPLEPAVWGVPVLSGPHVFNFEEVYDEMTGAGGARLVADSAELRVAVSAWLDEPELAVAAGSAGRRVVERNRGATARTVSALVELVQRG</sequence>
<evidence type="ECO:0000256" key="9">
    <source>
        <dbReference type="RuleBase" id="RU365103"/>
    </source>
</evidence>
<comment type="catalytic activity">
    <reaction evidence="6 9">
        <text>lipid IVA (E. coli) + CMP-3-deoxy-beta-D-manno-octulosonate = alpha-Kdo-(2-&gt;6)-lipid IVA (E. coli) + CMP + H(+)</text>
        <dbReference type="Rhea" id="RHEA:28066"/>
        <dbReference type="ChEBI" id="CHEBI:15378"/>
        <dbReference type="ChEBI" id="CHEBI:58603"/>
        <dbReference type="ChEBI" id="CHEBI:60364"/>
        <dbReference type="ChEBI" id="CHEBI:60377"/>
        <dbReference type="ChEBI" id="CHEBI:85987"/>
        <dbReference type="EC" id="2.4.99.12"/>
    </reaction>
</comment>